<dbReference type="AlphaFoldDB" id="A0A9N7U9G0"/>
<protein>
    <submittedName>
        <fullName evidence="2">Uncharacterized protein</fullName>
    </submittedName>
</protein>
<accession>A0A9N7U9G0</accession>
<keyword evidence="3" id="KW-1185">Reference proteome</keyword>
<name>A0A9N7U9G0_PLEPL</name>
<evidence type="ECO:0000313" key="2">
    <source>
        <dbReference type="EMBL" id="CAB1427644.1"/>
    </source>
</evidence>
<feature type="region of interest" description="Disordered" evidence="1">
    <location>
        <begin position="85"/>
        <end position="141"/>
    </location>
</feature>
<evidence type="ECO:0000313" key="3">
    <source>
        <dbReference type="Proteomes" id="UP001153269"/>
    </source>
</evidence>
<feature type="compositionally biased region" description="Basic and acidic residues" evidence="1">
    <location>
        <begin position="232"/>
        <end position="243"/>
    </location>
</feature>
<organism evidence="2 3">
    <name type="scientific">Pleuronectes platessa</name>
    <name type="common">European plaice</name>
    <dbReference type="NCBI Taxonomy" id="8262"/>
    <lineage>
        <taxon>Eukaryota</taxon>
        <taxon>Metazoa</taxon>
        <taxon>Chordata</taxon>
        <taxon>Craniata</taxon>
        <taxon>Vertebrata</taxon>
        <taxon>Euteleostomi</taxon>
        <taxon>Actinopterygii</taxon>
        <taxon>Neopterygii</taxon>
        <taxon>Teleostei</taxon>
        <taxon>Neoteleostei</taxon>
        <taxon>Acanthomorphata</taxon>
        <taxon>Carangaria</taxon>
        <taxon>Pleuronectiformes</taxon>
        <taxon>Pleuronectoidei</taxon>
        <taxon>Pleuronectidae</taxon>
        <taxon>Pleuronectes</taxon>
    </lineage>
</organism>
<sequence length="254" mass="27201">MKTESTEDVCLQISCGILKADTDVLSLVAAPALALAHARSPLLSGAATGALSFVNAHARQQVQHVVPIRCPGRLCVSEPEISVHSLHDPRSLNRSRPVHSTETGTSAPKGLKMNDSGEREEEEDDESETGTSEPLKRRDQVSGVVEFRTRVETEESGASAVSVRLYVCTSVCHTGMFKEDGDSDISGWCNSPLVSLNFCVRVGRNPRSPTAVSSSGQGGDSKPGGDQGATRFQDRGVRTDTTPRGRRVRDQTSN</sequence>
<reference evidence="2" key="1">
    <citation type="submission" date="2020-03" db="EMBL/GenBank/DDBJ databases">
        <authorList>
            <person name="Weist P."/>
        </authorList>
    </citation>
    <scope>NUCLEOTIDE SEQUENCE</scope>
</reference>
<evidence type="ECO:0000256" key="1">
    <source>
        <dbReference type="SAM" id="MobiDB-lite"/>
    </source>
</evidence>
<dbReference type="Proteomes" id="UP001153269">
    <property type="component" value="Unassembled WGS sequence"/>
</dbReference>
<feature type="compositionally biased region" description="Polar residues" evidence="1">
    <location>
        <begin position="92"/>
        <end position="106"/>
    </location>
</feature>
<feature type="compositionally biased region" description="Acidic residues" evidence="1">
    <location>
        <begin position="118"/>
        <end position="128"/>
    </location>
</feature>
<proteinExistence type="predicted"/>
<comment type="caution">
    <text evidence="2">The sequence shown here is derived from an EMBL/GenBank/DDBJ whole genome shotgun (WGS) entry which is preliminary data.</text>
</comment>
<gene>
    <name evidence="2" type="ORF">PLEPLA_LOCUS15585</name>
</gene>
<feature type="compositionally biased region" description="Gly residues" evidence="1">
    <location>
        <begin position="216"/>
        <end position="227"/>
    </location>
</feature>
<dbReference type="EMBL" id="CADEAL010000985">
    <property type="protein sequence ID" value="CAB1427644.1"/>
    <property type="molecule type" value="Genomic_DNA"/>
</dbReference>
<feature type="region of interest" description="Disordered" evidence="1">
    <location>
        <begin position="207"/>
        <end position="254"/>
    </location>
</feature>